<comment type="caution">
    <text evidence="1">The sequence shown here is derived from an EMBL/GenBank/DDBJ whole genome shotgun (WGS) entry which is preliminary data.</text>
</comment>
<dbReference type="EMBL" id="BGPR01006248">
    <property type="protein sequence ID" value="GBN17365.1"/>
    <property type="molecule type" value="Genomic_DNA"/>
</dbReference>
<name>A0A4Y2LRA9_ARAVE</name>
<dbReference type="AlphaFoldDB" id="A0A4Y2LRA9"/>
<accession>A0A4Y2LRA9</accession>
<reference evidence="1 2" key="1">
    <citation type="journal article" date="2019" name="Sci. Rep.">
        <title>Orb-weaving spider Araneus ventricosus genome elucidates the spidroin gene catalogue.</title>
        <authorList>
            <person name="Kono N."/>
            <person name="Nakamura H."/>
            <person name="Ohtoshi R."/>
            <person name="Moran D.A.P."/>
            <person name="Shinohara A."/>
            <person name="Yoshida Y."/>
            <person name="Fujiwara M."/>
            <person name="Mori M."/>
            <person name="Tomita M."/>
            <person name="Arakawa K."/>
        </authorList>
    </citation>
    <scope>NUCLEOTIDE SEQUENCE [LARGE SCALE GENOMIC DNA]</scope>
</reference>
<gene>
    <name evidence="1" type="ORF">AVEN_149644_1</name>
</gene>
<dbReference type="Proteomes" id="UP000499080">
    <property type="component" value="Unassembled WGS sequence"/>
</dbReference>
<sequence>MGVVQCVTPASAVQTSSCIPRPKIIPTTNILGKFGIIPIVIHDWRKNHGLNHLVMEDVPSLKLRPMDAEIGTIYYWIWTADPKSAAEPHKEWSGFMEILAGKRCYEKSAVIPLPFVNLQPFNCYIYVCFSRIRNYNNSSSRQQMASLKLRPELWTHTSTLTSL</sequence>
<evidence type="ECO:0000313" key="1">
    <source>
        <dbReference type="EMBL" id="GBN17365.1"/>
    </source>
</evidence>
<protein>
    <submittedName>
        <fullName evidence="1">Uncharacterized protein</fullName>
    </submittedName>
</protein>
<evidence type="ECO:0000313" key="2">
    <source>
        <dbReference type="Proteomes" id="UP000499080"/>
    </source>
</evidence>
<organism evidence="1 2">
    <name type="scientific">Araneus ventricosus</name>
    <name type="common">Orbweaver spider</name>
    <name type="synonym">Epeira ventricosa</name>
    <dbReference type="NCBI Taxonomy" id="182803"/>
    <lineage>
        <taxon>Eukaryota</taxon>
        <taxon>Metazoa</taxon>
        <taxon>Ecdysozoa</taxon>
        <taxon>Arthropoda</taxon>
        <taxon>Chelicerata</taxon>
        <taxon>Arachnida</taxon>
        <taxon>Araneae</taxon>
        <taxon>Araneomorphae</taxon>
        <taxon>Entelegynae</taxon>
        <taxon>Araneoidea</taxon>
        <taxon>Araneidae</taxon>
        <taxon>Araneus</taxon>
    </lineage>
</organism>
<keyword evidence="2" id="KW-1185">Reference proteome</keyword>
<proteinExistence type="predicted"/>